<evidence type="ECO:0000313" key="6">
    <source>
        <dbReference type="Proteomes" id="UP000595140"/>
    </source>
</evidence>
<keyword evidence="1" id="KW-0862">Zinc</keyword>
<evidence type="ECO:0000259" key="4">
    <source>
        <dbReference type="PROSITE" id="PS50158"/>
    </source>
</evidence>
<reference evidence="5 6" key="1">
    <citation type="submission" date="2018-04" db="EMBL/GenBank/DDBJ databases">
        <authorList>
            <person name="Vogel A."/>
        </authorList>
    </citation>
    <scope>NUCLEOTIDE SEQUENCE [LARGE SCALE GENOMIC DNA]</scope>
</reference>
<name>A0A484M2Y0_9ASTE</name>
<evidence type="ECO:0000313" key="5">
    <source>
        <dbReference type="EMBL" id="VFQ83161.1"/>
    </source>
</evidence>
<feature type="compositionally biased region" description="Polar residues" evidence="3">
    <location>
        <begin position="1081"/>
        <end position="1090"/>
    </location>
</feature>
<gene>
    <name evidence="5" type="ORF">CCAM_LOCUS24937</name>
</gene>
<keyword evidence="6" id="KW-1185">Reference proteome</keyword>
<feature type="compositionally biased region" description="Polar residues" evidence="3">
    <location>
        <begin position="1254"/>
        <end position="1270"/>
    </location>
</feature>
<feature type="domain" description="CCHC-type" evidence="4">
    <location>
        <begin position="827"/>
        <end position="843"/>
    </location>
</feature>
<dbReference type="InterPro" id="IPR001878">
    <property type="entry name" value="Znf_CCHC"/>
</dbReference>
<feature type="region of interest" description="Disordered" evidence="3">
    <location>
        <begin position="1041"/>
        <end position="1111"/>
    </location>
</feature>
<keyword evidence="2" id="KW-0175">Coiled coil</keyword>
<dbReference type="PANTHER" id="PTHR34676">
    <property type="entry name" value="DUF4219 DOMAIN-CONTAINING PROTEIN-RELATED"/>
    <property type="match status" value="1"/>
</dbReference>
<evidence type="ECO:0000256" key="2">
    <source>
        <dbReference type="SAM" id="Coils"/>
    </source>
</evidence>
<keyword evidence="1" id="KW-0863">Zinc-finger</keyword>
<feature type="compositionally biased region" description="Basic residues" evidence="3">
    <location>
        <begin position="1045"/>
        <end position="1070"/>
    </location>
</feature>
<proteinExistence type="predicted"/>
<dbReference type="InterPro" id="IPR054722">
    <property type="entry name" value="PolX-like_BBD"/>
</dbReference>
<dbReference type="PROSITE" id="PS50158">
    <property type="entry name" value="ZF_CCHC"/>
    <property type="match status" value="1"/>
</dbReference>
<dbReference type="InterPro" id="IPR005162">
    <property type="entry name" value="Retrotrans_gag_dom"/>
</dbReference>
<accession>A0A484M2Y0</accession>
<dbReference type="SUPFAM" id="SSF57756">
    <property type="entry name" value="Retrovirus zinc finger-like domains"/>
    <property type="match status" value="1"/>
</dbReference>
<feature type="compositionally biased region" description="Polar residues" evidence="3">
    <location>
        <begin position="1643"/>
        <end position="1653"/>
    </location>
</feature>
<feature type="region of interest" description="Disordered" evidence="3">
    <location>
        <begin position="1437"/>
        <end position="1476"/>
    </location>
</feature>
<organism evidence="5 6">
    <name type="scientific">Cuscuta campestris</name>
    <dbReference type="NCBI Taxonomy" id="132261"/>
    <lineage>
        <taxon>Eukaryota</taxon>
        <taxon>Viridiplantae</taxon>
        <taxon>Streptophyta</taxon>
        <taxon>Embryophyta</taxon>
        <taxon>Tracheophyta</taxon>
        <taxon>Spermatophyta</taxon>
        <taxon>Magnoliopsida</taxon>
        <taxon>eudicotyledons</taxon>
        <taxon>Gunneridae</taxon>
        <taxon>Pentapetalae</taxon>
        <taxon>asterids</taxon>
        <taxon>lamiids</taxon>
        <taxon>Solanales</taxon>
        <taxon>Convolvulaceae</taxon>
        <taxon>Cuscuteae</taxon>
        <taxon>Cuscuta</taxon>
        <taxon>Cuscuta subgen. Grammica</taxon>
        <taxon>Cuscuta sect. Cleistogrammica</taxon>
    </lineage>
</organism>
<dbReference type="Pfam" id="PF22936">
    <property type="entry name" value="Pol_BBD"/>
    <property type="match status" value="1"/>
</dbReference>
<feature type="compositionally biased region" description="Basic and acidic residues" evidence="3">
    <location>
        <begin position="1207"/>
        <end position="1226"/>
    </location>
</feature>
<feature type="region of interest" description="Disordered" evidence="3">
    <location>
        <begin position="1643"/>
        <end position="1670"/>
    </location>
</feature>
<feature type="compositionally biased region" description="Polar residues" evidence="3">
    <location>
        <begin position="1129"/>
        <end position="1140"/>
    </location>
</feature>
<keyword evidence="1" id="KW-0479">Metal-binding</keyword>
<dbReference type="GO" id="GO:0003676">
    <property type="term" value="F:nucleic acid binding"/>
    <property type="evidence" value="ECO:0007669"/>
    <property type="project" value="InterPro"/>
</dbReference>
<evidence type="ECO:0000256" key="3">
    <source>
        <dbReference type="SAM" id="MobiDB-lite"/>
    </source>
</evidence>
<feature type="region of interest" description="Disordered" evidence="3">
    <location>
        <begin position="374"/>
        <end position="421"/>
    </location>
</feature>
<dbReference type="Pfam" id="PF03732">
    <property type="entry name" value="Retrotrans_gag"/>
    <property type="match status" value="1"/>
</dbReference>
<dbReference type="PANTHER" id="PTHR34676:SF15">
    <property type="entry name" value="ZINC FINGER, CCHC-TYPE-RELATED"/>
    <property type="match status" value="1"/>
</dbReference>
<dbReference type="Proteomes" id="UP000595140">
    <property type="component" value="Unassembled WGS sequence"/>
</dbReference>
<feature type="compositionally biased region" description="Polar residues" evidence="3">
    <location>
        <begin position="1460"/>
        <end position="1472"/>
    </location>
</feature>
<feature type="compositionally biased region" description="Basic and acidic residues" evidence="3">
    <location>
        <begin position="1091"/>
        <end position="1100"/>
    </location>
</feature>
<protein>
    <recommendedName>
        <fullName evidence="4">CCHC-type domain-containing protein</fullName>
    </recommendedName>
</protein>
<dbReference type="Pfam" id="PF13976">
    <property type="entry name" value="gag_pre-integrs"/>
    <property type="match status" value="1"/>
</dbReference>
<dbReference type="EMBL" id="OOIL02002558">
    <property type="protein sequence ID" value="VFQ83161.1"/>
    <property type="molecule type" value="Genomic_DNA"/>
</dbReference>
<feature type="coiled-coil region" evidence="2">
    <location>
        <begin position="712"/>
        <end position="746"/>
    </location>
</feature>
<dbReference type="InterPro" id="IPR025724">
    <property type="entry name" value="GAG-pre-integrase_dom"/>
</dbReference>
<dbReference type="InterPro" id="IPR036875">
    <property type="entry name" value="Znf_CCHC_sf"/>
</dbReference>
<sequence length="1670" mass="190801">MASTQISYAGLGEGQSTTRPPLFDGMNYTYWKERMRIYIQSTNFLLWRIIKNGEDVPMKKVGETNVPKSENEYDAQDIKKVENNAKAINIIYCAVNPDDYPKISCCSTTKEMWDKLEITYEGTDQVREAKINFLTHEYELFRMKENEKIDEMFERFSKIVNDLHALKKTYTDKELLRKILQSLTPEWRSKADAIQKSIGVTNVTIDGLRGNLKTYECTILLPSLGEQKKKWIALKASSSQEPAREESSDEDNEFGLVIKKFHKFMHKDYERKGKKHGGHLNTIGGPPKCYGCGEPFKNEKEKKPFKKHRAYISWGGDSGDESSEGEENERANLCLMEHEEPPEEESPHVVFVENDTRLARKVSCDDLVDSLENIYLNDNDEGNNSKEGQDEEVEPPMNEEQPQEEETPMPRAWRTSNDHPLDKLLQPGGLSKGQKHMLRAEQEEGVIGLVKTQTEFAVRSLISFQRSQIMGDMEEGASVSRPPLLRGHNYNFWKGRMRAFLKSQGGGVWRTVETGWTEPVKHSDDLSTTTVKKFEDYSRTEVLAAENNDKALNAIFGAVDATEYRLISNCVSAKEAWDILEVTHEGDEKVKTAKYQILMTQYENLRMDEQETIVEFHGRVRDLANQAARLQEPFPESKLVLKTECANNLKKKRQAFSITWSDDDTDEDQGCEESNCAFISQSESDDLVEQHMDLQEKWTELLMVNRRNIAEKNQLACDLKILKQNLEKAETNNADLKFELQKLKDYIKWMKIAGVEVLDAQEMMFKAPGDRQGIGCDSHTKTNDPLKEDSVTLAKNMRNSYHSAVKPIKSYNIKRHRRNSLTYQNYRCYYCRRWGHIKRTCQRLKNKRTRIQKIKQIWVPKKRVMVANSCLRVTPDQWLLDSGCSHHLTGVSQNLANINSIEGGNVRFGGGAQGKIIGCGILNVSGLPPIKNVWLVQGLQVNLLSISQICDQGLEVTFTQQKCRVKDKNKLVVLEGDRTTDNCYKVTPNVLCFPASKRDARLWHYRLGHLNFKDLTTLSNSDAVRGLPKIKRLEGEVCGPCPKGKQTRASHPKKRWTGKSPPKKKKKIFKKPSWTKLFAMPSTSSSTHTPINEEREHAPDELPTEEDVLKNPILQSTEVPLLKYIPSTLPDNESSQNPSQESKRGMSMEDEESVKGVSEPEFVGEILEEEPLIACSNVPFQDPDSKFKGRKERKKNLSGPSRWSLRKMKDSPVPDDKSEEERKEQKNVSTTKAKKRKGQDAATTPTKKAKPSGEAQTSGARKTRSSSTSKVVEPATLSGKSSLHNFISISARSHFTDIAKKFIIPQRNLDISDFKKKTNLLPVLESNNLFKSVTLPGSYVKKVIQEFFCNLSDACMTDDDPSFHKVFVRGKFYNFSPTVINTLLGTTSCSVVSPIDEDTIWHDLTNDLVASNAGLKAQVEYLAKQVAQLSKLKMSMVQTPEESEDEQEEDVQSEVPSPTMRRSNQEKSSSNFKVEIPTFDGKDDPNDFIEWLETIERVFDYTEVPEDKKVKLVALKFRGYASTWWTNTTTKRKKDGKVSVKTWTKMRTLLKKKFTPTHYIRENFARLQHLRQGNWSVEEYNREFEELLMRCDLQENYSQTFVIYLFGLNTQIANTVELQTFENFEELTKLALKVEAQLKKGKSSLSRGNSSYPRHQIPPPCYPKPHSIFP</sequence>
<evidence type="ECO:0000256" key="1">
    <source>
        <dbReference type="PROSITE-ProRule" id="PRU00047"/>
    </source>
</evidence>
<dbReference type="GO" id="GO:0008270">
    <property type="term" value="F:zinc ion binding"/>
    <property type="evidence" value="ECO:0007669"/>
    <property type="project" value="UniProtKB-KW"/>
</dbReference>
<dbReference type="Pfam" id="PF14223">
    <property type="entry name" value="Retrotran_gag_2"/>
    <property type="match status" value="2"/>
</dbReference>
<feature type="compositionally biased region" description="Acidic residues" evidence="3">
    <location>
        <begin position="1441"/>
        <end position="1452"/>
    </location>
</feature>
<feature type="region of interest" description="Disordered" evidence="3">
    <location>
        <begin position="1126"/>
        <end position="1274"/>
    </location>
</feature>